<dbReference type="CDD" id="cd08423">
    <property type="entry name" value="PBP2_LTTR_like_6"/>
    <property type="match status" value="1"/>
</dbReference>
<dbReference type="Gene3D" id="3.40.190.290">
    <property type="match status" value="1"/>
</dbReference>
<evidence type="ECO:0000256" key="4">
    <source>
        <dbReference type="ARBA" id="ARBA00023163"/>
    </source>
</evidence>
<dbReference type="Gene3D" id="1.10.10.10">
    <property type="entry name" value="Winged helix-like DNA-binding domain superfamily/Winged helix DNA-binding domain"/>
    <property type="match status" value="1"/>
</dbReference>
<dbReference type="SUPFAM" id="SSF53850">
    <property type="entry name" value="Periplasmic binding protein-like II"/>
    <property type="match status" value="1"/>
</dbReference>
<dbReference type="RefSeq" id="WP_322937326.1">
    <property type="nucleotide sequence ID" value="NZ_CP141059.1"/>
</dbReference>
<evidence type="ECO:0000313" key="6">
    <source>
        <dbReference type="EMBL" id="WQQ26343.1"/>
    </source>
</evidence>
<keyword evidence="4" id="KW-0804">Transcription</keyword>
<comment type="similarity">
    <text evidence="1">Belongs to the LysR transcriptional regulatory family.</text>
</comment>
<dbReference type="PANTHER" id="PTHR30419:SF30">
    <property type="entry name" value="LYSR FAMILY TRANSCRIPTIONAL REGULATOR"/>
    <property type="match status" value="1"/>
</dbReference>
<keyword evidence="3" id="KW-0238">DNA-binding</keyword>
<dbReference type="Pfam" id="PF03466">
    <property type="entry name" value="LysR_substrate"/>
    <property type="match status" value="1"/>
</dbReference>
<dbReference type="InterPro" id="IPR000847">
    <property type="entry name" value="LysR_HTH_N"/>
</dbReference>
<protein>
    <submittedName>
        <fullName evidence="6">LysR substrate-binding domain-containing protein</fullName>
    </submittedName>
</protein>
<gene>
    <name evidence="6" type="ORF">SHK19_20580</name>
</gene>
<keyword evidence="2" id="KW-0805">Transcription regulation</keyword>
<dbReference type="InterPro" id="IPR036388">
    <property type="entry name" value="WH-like_DNA-bd_sf"/>
</dbReference>
<evidence type="ECO:0000313" key="7">
    <source>
        <dbReference type="Proteomes" id="UP001327225"/>
    </source>
</evidence>
<dbReference type="EMBL" id="CP141059">
    <property type="protein sequence ID" value="WQQ26343.1"/>
    <property type="molecule type" value="Genomic_DNA"/>
</dbReference>
<dbReference type="Pfam" id="PF00126">
    <property type="entry name" value="HTH_1"/>
    <property type="match status" value="1"/>
</dbReference>
<name>A0ABZ0ZQ41_9ACTN</name>
<reference evidence="7" key="1">
    <citation type="submission" date="2023-12" db="EMBL/GenBank/DDBJ databases">
        <title>Novel species in genus Nocardioides.</title>
        <authorList>
            <person name="Zhou H."/>
        </authorList>
    </citation>
    <scope>NUCLEOTIDE SEQUENCE [LARGE SCALE GENOMIC DNA]</scope>
    <source>
        <strain evidence="7">HM61</strain>
    </source>
</reference>
<dbReference type="PROSITE" id="PS50931">
    <property type="entry name" value="HTH_LYSR"/>
    <property type="match status" value="1"/>
</dbReference>
<proteinExistence type="inferred from homology"/>
<evidence type="ECO:0000259" key="5">
    <source>
        <dbReference type="PROSITE" id="PS50931"/>
    </source>
</evidence>
<dbReference type="SUPFAM" id="SSF46785">
    <property type="entry name" value="Winged helix' DNA-binding domain"/>
    <property type="match status" value="1"/>
</dbReference>
<evidence type="ECO:0000256" key="1">
    <source>
        <dbReference type="ARBA" id="ARBA00009437"/>
    </source>
</evidence>
<sequence length="304" mass="32376">MLAEVADRGSFSAAAAALGMTQSAVSQHISALERAVGASVVDRASRPVQLTEAGVILVRHARAVVARLDVAEQELAVAAGRRGGRLRLGAFPTALATFLPPVLARFQRKHPTVRLTVVDDHVPRLQKRLVDGELDLAVTYDHDAMPDLAPPDLQRVHLFDDPFRAVLPRGHRLTKGAGLLGLVDLADETWVGGSAQSAWFRILRHACREAGFEPRVALTSDDYIGVQAFVAANLGVAVVPGLATAPAGLRVTVRELRAPVPVRRIWVARENDAYPSPAVQAMVDTLTSLPPGAGRPRLRSGAAG</sequence>
<dbReference type="InterPro" id="IPR005119">
    <property type="entry name" value="LysR_subst-bd"/>
</dbReference>
<dbReference type="PANTHER" id="PTHR30419">
    <property type="entry name" value="HTH-TYPE TRANSCRIPTIONAL REGULATOR YBHD"/>
    <property type="match status" value="1"/>
</dbReference>
<dbReference type="InterPro" id="IPR036390">
    <property type="entry name" value="WH_DNA-bd_sf"/>
</dbReference>
<dbReference type="Proteomes" id="UP001327225">
    <property type="component" value="Chromosome"/>
</dbReference>
<evidence type="ECO:0000256" key="3">
    <source>
        <dbReference type="ARBA" id="ARBA00023125"/>
    </source>
</evidence>
<dbReference type="PRINTS" id="PR00039">
    <property type="entry name" value="HTHLYSR"/>
</dbReference>
<accession>A0ABZ0ZQ41</accession>
<keyword evidence="7" id="KW-1185">Reference proteome</keyword>
<dbReference type="InterPro" id="IPR050950">
    <property type="entry name" value="HTH-type_LysR_regulators"/>
</dbReference>
<feature type="domain" description="HTH lysR-type" evidence="5">
    <location>
        <begin position="1"/>
        <end position="51"/>
    </location>
</feature>
<organism evidence="6 7">
    <name type="scientific">Nocardioides bizhenqiangii</name>
    <dbReference type="NCBI Taxonomy" id="3095076"/>
    <lineage>
        <taxon>Bacteria</taxon>
        <taxon>Bacillati</taxon>
        <taxon>Actinomycetota</taxon>
        <taxon>Actinomycetes</taxon>
        <taxon>Propionibacteriales</taxon>
        <taxon>Nocardioidaceae</taxon>
        <taxon>Nocardioides</taxon>
    </lineage>
</organism>
<evidence type="ECO:0000256" key="2">
    <source>
        <dbReference type="ARBA" id="ARBA00023015"/>
    </source>
</evidence>